<dbReference type="PANTHER" id="PTHR43689:SF8">
    <property type="entry name" value="ALPHA_BETA-HYDROLASES SUPERFAMILY PROTEIN"/>
    <property type="match status" value="1"/>
</dbReference>
<keyword evidence="2" id="KW-0378">Hydrolase</keyword>
<dbReference type="Gene3D" id="3.40.50.1820">
    <property type="entry name" value="alpha/beta hydrolase"/>
    <property type="match status" value="1"/>
</dbReference>
<proteinExistence type="predicted"/>
<evidence type="ECO:0000259" key="1">
    <source>
        <dbReference type="Pfam" id="PF00561"/>
    </source>
</evidence>
<evidence type="ECO:0000313" key="3">
    <source>
        <dbReference type="Proteomes" id="UP001149822"/>
    </source>
</evidence>
<dbReference type="PANTHER" id="PTHR43689">
    <property type="entry name" value="HYDROLASE"/>
    <property type="match status" value="1"/>
</dbReference>
<reference evidence="2" key="1">
    <citation type="submission" date="2022-12" db="EMBL/GenBank/DDBJ databases">
        <title>Paracoccus sp. EF6 isolated from a lake water.</title>
        <authorList>
            <person name="Liu H."/>
        </authorList>
    </citation>
    <scope>NUCLEOTIDE SEQUENCE</scope>
    <source>
        <strain evidence="2">EF6</strain>
    </source>
</reference>
<gene>
    <name evidence="2" type="ORF">OU682_12105</name>
</gene>
<organism evidence="2 3">
    <name type="scientific">Paracoccus benzoatiresistens</name>
    <dbReference type="NCBI Taxonomy" id="2997341"/>
    <lineage>
        <taxon>Bacteria</taxon>
        <taxon>Pseudomonadati</taxon>
        <taxon>Pseudomonadota</taxon>
        <taxon>Alphaproteobacteria</taxon>
        <taxon>Rhodobacterales</taxon>
        <taxon>Paracoccaceae</taxon>
        <taxon>Paracoccus</taxon>
    </lineage>
</organism>
<comment type="caution">
    <text evidence="2">The sequence shown here is derived from an EMBL/GenBank/DDBJ whole genome shotgun (WGS) entry which is preliminary data.</text>
</comment>
<sequence>MGVLAASAVVNHRLARQAERRNPPAGRFVEVDGVRLHYLERGEGPALVLLHGNGSMIQDFASSGLIDLAARRHRVIVFDRPGYGHSTRPRGRVWSPDAQAELFQAALERLGVSQAVVLGHSWGASVALALALKHPQTVRALVLASGYYYPTARVDMALLSGPAVPLLGDVARYTIAPIASRLIWPLLMRKIFGPAPVPAKFKAFPREMAVRPSQIHAEAAESALLIPSAAAMCKDYASLTMPVAIIAGAEDRLIDPAAQSLRLHQAIAQSSLHLVPGSGHMVHQTDPEAVMGAIHAASDGGR</sequence>
<dbReference type="PRINTS" id="PR00412">
    <property type="entry name" value="EPOXHYDRLASE"/>
</dbReference>
<dbReference type="InterPro" id="IPR029058">
    <property type="entry name" value="AB_hydrolase_fold"/>
</dbReference>
<feature type="domain" description="AB hydrolase-1" evidence="1">
    <location>
        <begin position="45"/>
        <end position="285"/>
    </location>
</feature>
<dbReference type="EMBL" id="JAPTYD010000015">
    <property type="protein sequence ID" value="MCZ0962363.1"/>
    <property type="molecule type" value="Genomic_DNA"/>
</dbReference>
<dbReference type="Proteomes" id="UP001149822">
    <property type="component" value="Unassembled WGS sequence"/>
</dbReference>
<keyword evidence="3" id="KW-1185">Reference proteome</keyword>
<evidence type="ECO:0000313" key="2">
    <source>
        <dbReference type="EMBL" id="MCZ0962363.1"/>
    </source>
</evidence>
<dbReference type="InterPro" id="IPR000639">
    <property type="entry name" value="Epox_hydrolase-like"/>
</dbReference>
<dbReference type="SUPFAM" id="SSF53474">
    <property type="entry name" value="alpha/beta-Hydrolases"/>
    <property type="match status" value="1"/>
</dbReference>
<dbReference type="GO" id="GO:0016787">
    <property type="term" value="F:hydrolase activity"/>
    <property type="evidence" value="ECO:0007669"/>
    <property type="project" value="UniProtKB-KW"/>
</dbReference>
<protein>
    <submittedName>
        <fullName evidence="2">Alpha/beta hydrolase</fullName>
    </submittedName>
</protein>
<dbReference type="Pfam" id="PF00561">
    <property type="entry name" value="Abhydrolase_1"/>
    <property type="match status" value="1"/>
</dbReference>
<dbReference type="RefSeq" id="WP_268942382.1">
    <property type="nucleotide sequence ID" value="NZ_JAPTYD010000015.1"/>
</dbReference>
<accession>A0ABT4J7M5</accession>
<dbReference type="PRINTS" id="PR00111">
    <property type="entry name" value="ABHYDROLASE"/>
</dbReference>
<name>A0ABT4J7M5_9RHOB</name>
<dbReference type="InterPro" id="IPR000073">
    <property type="entry name" value="AB_hydrolase_1"/>
</dbReference>